<reference evidence="1" key="1">
    <citation type="journal article" date="2020" name="Stud. Mycol.">
        <title>101 Dothideomycetes genomes: a test case for predicting lifestyles and emergence of pathogens.</title>
        <authorList>
            <person name="Haridas S."/>
            <person name="Albert R."/>
            <person name="Binder M."/>
            <person name="Bloem J."/>
            <person name="Labutti K."/>
            <person name="Salamov A."/>
            <person name="Andreopoulos B."/>
            <person name="Baker S."/>
            <person name="Barry K."/>
            <person name="Bills G."/>
            <person name="Bluhm B."/>
            <person name="Cannon C."/>
            <person name="Castanera R."/>
            <person name="Culley D."/>
            <person name="Daum C."/>
            <person name="Ezra D."/>
            <person name="Gonzalez J."/>
            <person name="Henrissat B."/>
            <person name="Kuo A."/>
            <person name="Liang C."/>
            <person name="Lipzen A."/>
            <person name="Lutzoni F."/>
            <person name="Magnuson J."/>
            <person name="Mondo S."/>
            <person name="Nolan M."/>
            <person name="Ohm R."/>
            <person name="Pangilinan J."/>
            <person name="Park H.-J."/>
            <person name="Ramirez L."/>
            <person name="Alfaro M."/>
            <person name="Sun H."/>
            <person name="Tritt A."/>
            <person name="Yoshinaga Y."/>
            <person name="Zwiers L.-H."/>
            <person name="Turgeon B."/>
            <person name="Goodwin S."/>
            <person name="Spatafora J."/>
            <person name="Crous P."/>
            <person name="Grigoriev I."/>
        </authorList>
    </citation>
    <scope>NUCLEOTIDE SEQUENCE</scope>
    <source>
        <strain evidence="1">CBS 121167</strain>
    </source>
</reference>
<name>A0A6A6BQU6_9PEZI</name>
<proteinExistence type="predicted"/>
<keyword evidence="2" id="KW-1185">Reference proteome</keyword>
<evidence type="ECO:0000313" key="2">
    <source>
        <dbReference type="Proteomes" id="UP000799438"/>
    </source>
</evidence>
<dbReference type="RefSeq" id="XP_033402089.1">
    <property type="nucleotide sequence ID" value="XM_033542887.1"/>
</dbReference>
<gene>
    <name evidence="1" type="ORF">K452DRAFT_305315</name>
</gene>
<dbReference type="AlphaFoldDB" id="A0A6A6BQU6"/>
<sequence>MSRKVTPGRKHAYKGTREWKDENSNFVTVEDVTYISTQSTQVRPLLASSNSLSVGVMLATTHVTVGLEFLPVLSALRFQCPFVCAEECDGHRLSRELFRSEAMIATLEGYREPLESHEHNLIGNIGHKWPSGSSTPDIASYICIRNPPGVNRRKTLRIAAYQKFQRIYSTLATTPVLCQLIDLLPLQQILQLRRVGYSVSKKKTAAAIFRYKRFAGGTLVFGLPG</sequence>
<evidence type="ECO:0000313" key="1">
    <source>
        <dbReference type="EMBL" id="KAF2146380.1"/>
    </source>
</evidence>
<dbReference type="EMBL" id="ML995476">
    <property type="protein sequence ID" value="KAF2146380.1"/>
    <property type="molecule type" value="Genomic_DNA"/>
</dbReference>
<accession>A0A6A6BQU6</accession>
<dbReference type="GeneID" id="54300384"/>
<dbReference type="Proteomes" id="UP000799438">
    <property type="component" value="Unassembled WGS sequence"/>
</dbReference>
<organism evidence="1 2">
    <name type="scientific">Aplosporella prunicola CBS 121167</name>
    <dbReference type="NCBI Taxonomy" id="1176127"/>
    <lineage>
        <taxon>Eukaryota</taxon>
        <taxon>Fungi</taxon>
        <taxon>Dikarya</taxon>
        <taxon>Ascomycota</taxon>
        <taxon>Pezizomycotina</taxon>
        <taxon>Dothideomycetes</taxon>
        <taxon>Dothideomycetes incertae sedis</taxon>
        <taxon>Botryosphaeriales</taxon>
        <taxon>Aplosporellaceae</taxon>
        <taxon>Aplosporella</taxon>
    </lineage>
</organism>
<protein>
    <submittedName>
        <fullName evidence="1">Uncharacterized protein</fullName>
    </submittedName>
</protein>